<dbReference type="Pfam" id="PF02811">
    <property type="entry name" value="PHP"/>
    <property type="match status" value="1"/>
</dbReference>
<dbReference type="InterPro" id="IPR041931">
    <property type="entry name" value="DNA_pol3_alpha_thumb_dom"/>
</dbReference>
<dbReference type="SUPFAM" id="SSF89550">
    <property type="entry name" value="PHP domain-like"/>
    <property type="match status" value="1"/>
</dbReference>
<dbReference type="InterPro" id="IPR004365">
    <property type="entry name" value="NA-bd_OB_tRNA"/>
</dbReference>
<dbReference type="NCBIfam" id="NF005298">
    <property type="entry name" value="PRK06826.1"/>
    <property type="match status" value="1"/>
</dbReference>
<dbReference type="InterPro" id="IPR004013">
    <property type="entry name" value="PHP_dom"/>
</dbReference>
<sequence length="1058" mass="119359">MPKFVHLHTHSHYSLLDGLPKIPQLVDYVKELGMGAVGLTDHGVMYGAVEFFKEARARGIKPIIGCEVYMAFEGHKDKRPNIDAKSWHMILLCKNQKGYENLVKLVTTAHLEGYYYKPRIDEELLEKHAEGLIGTSACLNGKIPKLLLAGKLDEAETLARHYSKIFGSDSFYLELQYHQNIPEQQVLNKKIIELAQKTGLPLVATNDIHYLRAEDAEAQDVLMLINTGSDPNDPERLTLQGDDFSMLSPAKMAEIFKDTPQALENSQKIADMCDFEFELGKTRLPSFQVPPGKTAESYLTQLCEEGLARKYPHITPEIRERMDYELSIINKTGFAGYILIVHDFTKWALEKRISRNARGSAAGSLVCYLTDITSVDPIKYDLLFERFLNPERISMPDIDMDFTDRRRDEVIKYVGEKYGHDHVAQIITFGTMAARAVVRDVGRALQYPYSYCDTMAKMIPLGMDLTETLEKVAEFKELYKNDPQATKLIDLGLKLEGVARHASTHACGVVISADALDQSVPLQHPPGKEDDSIITQYEMHAIEDLGLLKMDFLGLKNLTIIEDTLARIFVIRGESINIEKIPHDDQKTFKLLQDAITTSVFQLESDGMKRYLKELKPTEFEDIAAMVALYRPGPMQFIPDYIERKHGRQQITYIIPELEPLLKSTQGIMIYQEQLMKLAQVIAGFTLGEADVLRKAVGKKIKALLDAQETKFIDGAVKNGFQKKVAEELWQWILPFAAYGFNKSHSVSYATIAYQTAYLKAHYPVEFMASVLTSEKADVERIALLIEECKKMDIEVLPPNINESLKNFTVVPGQQKIRFGLLAIKNVGENIIDTVALEVKTNGKFTSVSDFIHRVASKDLNKKSMEALIKAGAFDEFAERNQMLQNLEKLLEIARENQKNKSTGQIGLFAGAPAIMKTTEIKMDAAVPAKMLEKLTWEKELLGLYVSSHPLNSFRKLFETRTTAIAKIDKTWVNKKVLLGGLITQAKKIITKTGKPMLFIKFEDLTAKTEVVVFPNLMEKNPVALQENKIVFFAGRVDDRNGEIKIVADDVQEIVQEA</sequence>
<evidence type="ECO:0000259" key="9">
    <source>
        <dbReference type="SMART" id="SM00481"/>
    </source>
</evidence>
<evidence type="ECO:0000256" key="2">
    <source>
        <dbReference type="ARBA" id="ARBA00012417"/>
    </source>
</evidence>
<dbReference type="InterPro" id="IPR003141">
    <property type="entry name" value="Pol/His_phosphatase_N"/>
</dbReference>
<dbReference type="GO" id="GO:0006260">
    <property type="term" value="P:DNA replication"/>
    <property type="evidence" value="ECO:0007669"/>
    <property type="project" value="UniProtKB-KW"/>
</dbReference>
<gene>
    <name evidence="10" type="ORF">A2822_04170</name>
</gene>
<comment type="subcellular location">
    <subcellularLocation>
        <location evidence="1">Cytoplasm</location>
    </subcellularLocation>
</comment>
<dbReference type="GO" id="GO:0003887">
    <property type="term" value="F:DNA-directed DNA polymerase activity"/>
    <property type="evidence" value="ECO:0007669"/>
    <property type="project" value="UniProtKB-KW"/>
</dbReference>
<dbReference type="PANTHER" id="PTHR32294:SF0">
    <property type="entry name" value="DNA POLYMERASE III SUBUNIT ALPHA"/>
    <property type="match status" value="1"/>
</dbReference>
<dbReference type="PANTHER" id="PTHR32294">
    <property type="entry name" value="DNA POLYMERASE III SUBUNIT ALPHA"/>
    <property type="match status" value="1"/>
</dbReference>
<feature type="domain" description="Polymerase/histidinol phosphatase N-terminal" evidence="9">
    <location>
        <begin position="5"/>
        <end position="72"/>
    </location>
</feature>
<dbReference type="NCBIfam" id="NF004226">
    <property type="entry name" value="PRK05673.1"/>
    <property type="match status" value="1"/>
</dbReference>
<dbReference type="InterPro" id="IPR040982">
    <property type="entry name" value="DNA_pol3_finger"/>
</dbReference>
<dbReference type="Pfam" id="PF07733">
    <property type="entry name" value="DNA_pol3_alpha"/>
    <property type="match status" value="1"/>
</dbReference>
<keyword evidence="7" id="KW-0239">DNA-directed DNA polymerase</keyword>
<dbReference type="InterPro" id="IPR016195">
    <property type="entry name" value="Pol/histidinol_Pase-like"/>
</dbReference>
<evidence type="ECO:0000256" key="5">
    <source>
        <dbReference type="ARBA" id="ARBA00022695"/>
    </source>
</evidence>
<keyword evidence="4" id="KW-0808">Transferase</keyword>
<dbReference type="Gene3D" id="1.10.10.1600">
    <property type="entry name" value="Bacterial DNA polymerase III alpha subunit, thumb domain"/>
    <property type="match status" value="1"/>
</dbReference>
<dbReference type="GO" id="GO:0003676">
    <property type="term" value="F:nucleic acid binding"/>
    <property type="evidence" value="ECO:0007669"/>
    <property type="project" value="InterPro"/>
</dbReference>
<protein>
    <recommendedName>
        <fullName evidence="3">DNA polymerase III subunit alpha</fullName>
        <ecNumber evidence="2">2.7.7.7</ecNumber>
    </recommendedName>
</protein>
<dbReference type="CDD" id="cd04485">
    <property type="entry name" value="DnaE_OBF"/>
    <property type="match status" value="1"/>
</dbReference>
<evidence type="ECO:0000313" key="10">
    <source>
        <dbReference type="EMBL" id="OGZ66195.1"/>
    </source>
</evidence>
<dbReference type="Proteomes" id="UP000178774">
    <property type="component" value="Unassembled WGS sequence"/>
</dbReference>
<dbReference type="Gene3D" id="3.20.20.140">
    <property type="entry name" value="Metal-dependent hydrolases"/>
    <property type="match status" value="1"/>
</dbReference>
<evidence type="ECO:0000256" key="1">
    <source>
        <dbReference type="ARBA" id="ARBA00004496"/>
    </source>
</evidence>
<evidence type="ECO:0000256" key="8">
    <source>
        <dbReference type="ARBA" id="ARBA00049244"/>
    </source>
</evidence>
<dbReference type="NCBIfam" id="TIGR00594">
    <property type="entry name" value="polc"/>
    <property type="match status" value="1"/>
</dbReference>
<dbReference type="Gene3D" id="1.10.150.870">
    <property type="match status" value="1"/>
</dbReference>
<evidence type="ECO:0000313" key="11">
    <source>
        <dbReference type="Proteomes" id="UP000178774"/>
    </source>
</evidence>
<dbReference type="GO" id="GO:0005737">
    <property type="term" value="C:cytoplasm"/>
    <property type="evidence" value="ECO:0007669"/>
    <property type="project" value="UniProtKB-SubCell"/>
</dbReference>
<dbReference type="Pfam" id="PF17657">
    <property type="entry name" value="DNA_pol3_finger"/>
    <property type="match status" value="1"/>
</dbReference>
<evidence type="ECO:0000256" key="6">
    <source>
        <dbReference type="ARBA" id="ARBA00022705"/>
    </source>
</evidence>
<dbReference type="GO" id="GO:0008408">
    <property type="term" value="F:3'-5' exonuclease activity"/>
    <property type="evidence" value="ECO:0007669"/>
    <property type="project" value="InterPro"/>
</dbReference>
<keyword evidence="6" id="KW-0235">DNA replication</keyword>
<dbReference type="Pfam" id="PF14579">
    <property type="entry name" value="HHH_6"/>
    <property type="match status" value="1"/>
</dbReference>
<comment type="caution">
    <text evidence="10">The sequence shown here is derived from an EMBL/GenBank/DDBJ whole genome shotgun (WGS) entry which is preliminary data.</text>
</comment>
<dbReference type="EC" id="2.7.7.7" evidence="2"/>
<reference evidence="10 11" key="1">
    <citation type="journal article" date="2016" name="Nat. Commun.">
        <title>Thousands of microbial genomes shed light on interconnected biogeochemical processes in an aquifer system.</title>
        <authorList>
            <person name="Anantharaman K."/>
            <person name="Brown C.T."/>
            <person name="Hug L.A."/>
            <person name="Sharon I."/>
            <person name="Castelle C.J."/>
            <person name="Probst A.J."/>
            <person name="Thomas B.C."/>
            <person name="Singh A."/>
            <person name="Wilkins M.J."/>
            <person name="Karaoz U."/>
            <person name="Brodie E.L."/>
            <person name="Williams K.H."/>
            <person name="Hubbard S.S."/>
            <person name="Banfield J.F."/>
        </authorList>
    </citation>
    <scope>NUCLEOTIDE SEQUENCE [LARGE SCALE GENOMIC DNA]</scope>
</reference>
<dbReference type="InterPro" id="IPR029460">
    <property type="entry name" value="DNAPol_HHH"/>
</dbReference>
<dbReference type="InterPro" id="IPR011708">
    <property type="entry name" value="DNA_pol3_alpha_NTPase_dom"/>
</dbReference>
<evidence type="ECO:0000256" key="3">
    <source>
        <dbReference type="ARBA" id="ARBA00019114"/>
    </source>
</evidence>
<comment type="catalytic activity">
    <reaction evidence="8">
        <text>DNA(n) + a 2'-deoxyribonucleoside 5'-triphosphate = DNA(n+1) + diphosphate</text>
        <dbReference type="Rhea" id="RHEA:22508"/>
        <dbReference type="Rhea" id="RHEA-COMP:17339"/>
        <dbReference type="Rhea" id="RHEA-COMP:17340"/>
        <dbReference type="ChEBI" id="CHEBI:33019"/>
        <dbReference type="ChEBI" id="CHEBI:61560"/>
        <dbReference type="ChEBI" id="CHEBI:173112"/>
        <dbReference type="EC" id="2.7.7.7"/>
    </reaction>
</comment>
<dbReference type="CDD" id="cd12113">
    <property type="entry name" value="PHP_PolIIIA_DnaE3"/>
    <property type="match status" value="1"/>
</dbReference>
<dbReference type="SMART" id="SM00481">
    <property type="entry name" value="POLIIIAc"/>
    <property type="match status" value="1"/>
</dbReference>
<dbReference type="Pfam" id="PF01336">
    <property type="entry name" value="tRNA_anti-codon"/>
    <property type="match status" value="1"/>
</dbReference>
<proteinExistence type="predicted"/>
<name>A0A1G2HUQ1_9BACT</name>
<dbReference type="InterPro" id="IPR004805">
    <property type="entry name" value="DnaE2/DnaE/PolC"/>
</dbReference>
<keyword evidence="5" id="KW-0548">Nucleotidyltransferase</keyword>
<accession>A0A1G2HUQ1</accession>
<dbReference type="AlphaFoldDB" id="A0A1G2HUQ1"/>
<organism evidence="10 11">
    <name type="scientific">Candidatus Staskawiczbacteria bacterium RIFCSPHIGHO2_01_FULL_41_41</name>
    <dbReference type="NCBI Taxonomy" id="1802203"/>
    <lineage>
        <taxon>Bacteria</taxon>
        <taxon>Candidatus Staskawicziibacteriota</taxon>
    </lineage>
</organism>
<evidence type="ECO:0000256" key="4">
    <source>
        <dbReference type="ARBA" id="ARBA00022679"/>
    </source>
</evidence>
<evidence type="ECO:0000256" key="7">
    <source>
        <dbReference type="ARBA" id="ARBA00022932"/>
    </source>
</evidence>
<dbReference type="EMBL" id="MHOP01000008">
    <property type="protein sequence ID" value="OGZ66195.1"/>
    <property type="molecule type" value="Genomic_DNA"/>
</dbReference>